<keyword evidence="1" id="KW-0812">Transmembrane</keyword>
<protein>
    <submittedName>
        <fullName evidence="2">Uncharacterized protein</fullName>
    </submittedName>
</protein>
<proteinExistence type="predicted"/>
<keyword evidence="1" id="KW-0472">Membrane</keyword>
<gene>
    <name evidence="2" type="ORF">N42_2475</name>
</gene>
<evidence type="ECO:0000256" key="1">
    <source>
        <dbReference type="SAM" id="Phobius"/>
    </source>
</evidence>
<feature type="transmembrane region" description="Helical" evidence="1">
    <location>
        <begin position="15"/>
        <end position="36"/>
    </location>
</feature>
<dbReference type="AlphaFoldDB" id="A0A0V8EFB3"/>
<organism evidence="2 3">
    <name type="scientific">Lactococcus lactis subsp. lactis</name>
    <name type="common">Streptococcus lactis</name>
    <dbReference type="NCBI Taxonomy" id="1360"/>
    <lineage>
        <taxon>Bacteria</taxon>
        <taxon>Bacillati</taxon>
        <taxon>Bacillota</taxon>
        <taxon>Bacilli</taxon>
        <taxon>Lactobacillales</taxon>
        <taxon>Streptococcaceae</taxon>
        <taxon>Lactococcus</taxon>
    </lineage>
</organism>
<sequence>MVLAGLEPATERVNYIAKAINSTINYIFELLFLFFFR</sequence>
<evidence type="ECO:0000313" key="3">
    <source>
        <dbReference type="Proteomes" id="UP000052991"/>
    </source>
</evidence>
<dbReference type="Proteomes" id="UP000052991">
    <property type="component" value="Unassembled WGS sequence"/>
</dbReference>
<name>A0A0V8EFB3_LACLL</name>
<reference evidence="3" key="1">
    <citation type="submission" date="2015-10" db="EMBL/GenBank/DDBJ databases">
        <title>Draft Genome Sequences of 11 Lactococcus lactis subspecies cremoris strains.</title>
        <authorList>
            <person name="Wels M."/>
            <person name="Backus L."/>
            <person name="Boekhorst J."/>
            <person name="Dijkstra A."/>
            <person name="Beerthuizen M."/>
            <person name="Kelly W."/>
            <person name="Siezen R."/>
            <person name="Bachmann H."/>
            <person name="Van Hijum S."/>
        </authorList>
    </citation>
    <scope>NUCLEOTIDE SEQUENCE [LARGE SCALE GENOMIC DNA]</scope>
    <source>
        <strain evidence="3">N42</strain>
    </source>
</reference>
<keyword evidence="1" id="KW-1133">Transmembrane helix</keyword>
<accession>A0A0V8EFB3</accession>
<dbReference type="EMBL" id="LKLW01000153">
    <property type="protein sequence ID" value="KSU24367.1"/>
    <property type="molecule type" value="Genomic_DNA"/>
</dbReference>
<evidence type="ECO:0000313" key="2">
    <source>
        <dbReference type="EMBL" id="KSU24367.1"/>
    </source>
</evidence>
<comment type="caution">
    <text evidence="2">The sequence shown here is derived from an EMBL/GenBank/DDBJ whole genome shotgun (WGS) entry which is preliminary data.</text>
</comment>